<proteinExistence type="predicted"/>
<dbReference type="Proteomes" id="UP001362999">
    <property type="component" value="Unassembled WGS sequence"/>
</dbReference>
<dbReference type="AlphaFoldDB" id="A0AAW0AHK3"/>
<comment type="caution">
    <text evidence="1">The sequence shown here is derived from an EMBL/GenBank/DDBJ whole genome shotgun (WGS) entry which is preliminary data.</text>
</comment>
<accession>A0AAW0AHK3</accession>
<name>A0AAW0AHK3_9AGAR</name>
<sequence length="163" mass="18271">MSLFNAALHMPLSIQMFFFPRSRSPNNNQVEIPDYFGNSIFRRPASVVGEGPNPSADFVKVHAQFILATQFNSNFNIYQLSLSLFKDSSTNKQLMISTNGKPTAFYEAYVRDGQDKICENMAAEFTVKVCAVLSNLATTKCQLKIDGMREDQIGHEFDQAALL</sequence>
<protein>
    <submittedName>
        <fullName evidence="1">Uncharacterized protein</fullName>
    </submittedName>
</protein>
<reference evidence="1 2" key="1">
    <citation type="journal article" date="2024" name="J Genomics">
        <title>Draft genome sequencing and assembly of Favolaschia claudopus CIRM-BRFM 2984 isolated from oak limbs.</title>
        <authorList>
            <person name="Navarro D."/>
            <person name="Drula E."/>
            <person name="Chaduli D."/>
            <person name="Cazenave R."/>
            <person name="Ahrendt S."/>
            <person name="Wang J."/>
            <person name="Lipzen A."/>
            <person name="Daum C."/>
            <person name="Barry K."/>
            <person name="Grigoriev I.V."/>
            <person name="Favel A."/>
            <person name="Rosso M.N."/>
            <person name="Martin F."/>
        </authorList>
    </citation>
    <scope>NUCLEOTIDE SEQUENCE [LARGE SCALE GENOMIC DNA]</scope>
    <source>
        <strain evidence="1 2">CIRM-BRFM 2984</strain>
    </source>
</reference>
<evidence type="ECO:0000313" key="2">
    <source>
        <dbReference type="Proteomes" id="UP001362999"/>
    </source>
</evidence>
<organism evidence="1 2">
    <name type="scientific">Favolaschia claudopus</name>
    <dbReference type="NCBI Taxonomy" id="2862362"/>
    <lineage>
        <taxon>Eukaryota</taxon>
        <taxon>Fungi</taxon>
        <taxon>Dikarya</taxon>
        <taxon>Basidiomycota</taxon>
        <taxon>Agaricomycotina</taxon>
        <taxon>Agaricomycetes</taxon>
        <taxon>Agaricomycetidae</taxon>
        <taxon>Agaricales</taxon>
        <taxon>Marasmiineae</taxon>
        <taxon>Mycenaceae</taxon>
        <taxon>Favolaschia</taxon>
    </lineage>
</organism>
<dbReference type="EMBL" id="JAWWNJ010000067">
    <property type="protein sequence ID" value="KAK7008372.1"/>
    <property type="molecule type" value="Genomic_DNA"/>
</dbReference>
<keyword evidence="2" id="KW-1185">Reference proteome</keyword>
<evidence type="ECO:0000313" key="1">
    <source>
        <dbReference type="EMBL" id="KAK7008372.1"/>
    </source>
</evidence>
<gene>
    <name evidence="1" type="ORF">R3P38DRAFT_2791181</name>
</gene>